<comment type="subunit">
    <text evidence="7">The complex comprises the extracytoplasmic solute receptor protein and the two transmembrane proteins.</text>
</comment>
<keyword evidence="6 7" id="KW-0472">Membrane</keyword>
<evidence type="ECO:0000313" key="10">
    <source>
        <dbReference type="Proteomes" id="UP000436522"/>
    </source>
</evidence>
<comment type="function">
    <text evidence="7">Part of the tripartite ATP-independent periplasmic (TRAP) transport system.</text>
</comment>
<keyword evidence="7" id="KW-0997">Cell inner membrane</keyword>
<accession>A0A640VYD3</accession>
<protein>
    <recommendedName>
        <fullName evidence="7">TRAP transporter small permease protein</fullName>
    </recommendedName>
</protein>
<dbReference type="RefSeq" id="WP_159980420.1">
    <property type="nucleotide sequence ID" value="NZ_BLIV01000009.1"/>
</dbReference>
<dbReference type="EMBL" id="BLIV01000009">
    <property type="protein sequence ID" value="GFE52111.1"/>
    <property type="molecule type" value="Genomic_DNA"/>
</dbReference>
<feature type="transmembrane region" description="Helical" evidence="7">
    <location>
        <begin position="88"/>
        <end position="106"/>
    </location>
</feature>
<evidence type="ECO:0000259" key="8">
    <source>
        <dbReference type="Pfam" id="PF04290"/>
    </source>
</evidence>
<dbReference type="GO" id="GO:0022857">
    <property type="term" value="F:transmembrane transporter activity"/>
    <property type="evidence" value="ECO:0007669"/>
    <property type="project" value="UniProtKB-UniRule"/>
</dbReference>
<feature type="transmembrane region" description="Helical" evidence="7">
    <location>
        <begin position="47"/>
        <end position="68"/>
    </location>
</feature>
<reference evidence="9 10" key="1">
    <citation type="submission" date="2019-12" db="EMBL/GenBank/DDBJ databases">
        <title>Roseobacter cerasinus sp. nov., isolated from seawater around aquaculture.</title>
        <authorList>
            <person name="Muramatsu S."/>
            <person name="Takabe Y."/>
            <person name="Mori K."/>
            <person name="Takaichi S."/>
            <person name="Hanada S."/>
        </authorList>
    </citation>
    <scope>NUCLEOTIDE SEQUENCE [LARGE SCALE GENOMIC DNA]</scope>
    <source>
        <strain evidence="9 10">AI77</strain>
    </source>
</reference>
<evidence type="ECO:0000256" key="7">
    <source>
        <dbReference type="RuleBase" id="RU369079"/>
    </source>
</evidence>
<dbReference type="GO" id="GO:0005886">
    <property type="term" value="C:plasma membrane"/>
    <property type="evidence" value="ECO:0007669"/>
    <property type="project" value="UniProtKB-SubCell"/>
</dbReference>
<dbReference type="InterPro" id="IPR055348">
    <property type="entry name" value="DctQ"/>
</dbReference>
<evidence type="ECO:0000256" key="5">
    <source>
        <dbReference type="ARBA" id="ARBA00022989"/>
    </source>
</evidence>
<gene>
    <name evidence="9" type="ORF">So717_38640</name>
</gene>
<keyword evidence="3" id="KW-1003">Cell membrane</keyword>
<dbReference type="AlphaFoldDB" id="A0A640VYD3"/>
<keyword evidence="4 7" id="KW-0812">Transmembrane</keyword>
<evidence type="ECO:0000256" key="4">
    <source>
        <dbReference type="ARBA" id="ARBA00022692"/>
    </source>
</evidence>
<feature type="transmembrane region" description="Helical" evidence="7">
    <location>
        <begin position="6"/>
        <end position="26"/>
    </location>
</feature>
<organism evidence="9 10">
    <name type="scientific">Roseobacter cerasinus</name>
    <dbReference type="NCBI Taxonomy" id="2602289"/>
    <lineage>
        <taxon>Bacteria</taxon>
        <taxon>Pseudomonadati</taxon>
        <taxon>Pseudomonadota</taxon>
        <taxon>Alphaproteobacteria</taxon>
        <taxon>Rhodobacterales</taxon>
        <taxon>Roseobacteraceae</taxon>
        <taxon>Roseobacter</taxon>
    </lineage>
</organism>
<keyword evidence="2 7" id="KW-0813">Transport</keyword>
<comment type="subcellular location">
    <subcellularLocation>
        <location evidence="7">Cell inner membrane</location>
        <topology evidence="7">Multi-pass membrane protein</topology>
    </subcellularLocation>
    <subcellularLocation>
        <location evidence="1">Cell membrane</location>
        <topology evidence="1">Multi-pass membrane protein</topology>
    </subcellularLocation>
</comment>
<feature type="domain" description="Tripartite ATP-independent periplasmic transporters DctQ component" evidence="8">
    <location>
        <begin position="20"/>
        <end position="144"/>
    </location>
</feature>
<feature type="transmembrane region" description="Helical" evidence="7">
    <location>
        <begin position="127"/>
        <end position="152"/>
    </location>
</feature>
<comment type="similarity">
    <text evidence="7">Belongs to the TRAP transporter small permease family.</text>
</comment>
<dbReference type="Proteomes" id="UP000436522">
    <property type="component" value="Unassembled WGS sequence"/>
</dbReference>
<proteinExistence type="inferred from homology"/>
<name>A0A640VYD3_9RHOB</name>
<evidence type="ECO:0000256" key="2">
    <source>
        <dbReference type="ARBA" id="ARBA00022448"/>
    </source>
</evidence>
<evidence type="ECO:0000256" key="3">
    <source>
        <dbReference type="ARBA" id="ARBA00022475"/>
    </source>
</evidence>
<dbReference type="Pfam" id="PF04290">
    <property type="entry name" value="DctQ"/>
    <property type="match status" value="1"/>
</dbReference>
<evidence type="ECO:0000256" key="6">
    <source>
        <dbReference type="ARBA" id="ARBA00023136"/>
    </source>
</evidence>
<evidence type="ECO:0000256" key="1">
    <source>
        <dbReference type="ARBA" id="ARBA00004651"/>
    </source>
</evidence>
<keyword evidence="5 7" id="KW-1133">Transmembrane helix</keyword>
<keyword evidence="10" id="KW-1185">Reference proteome</keyword>
<dbReference type="OrthoDB" id="2877624at2"/>
<sequence length="157" mass="17196">MLRILLHIPVVTAAAALFLLMVMTFSDVMLRSMANAPIEQATELTRIFMAIIVFSVMPIVSTSGAHIAVDLTDGLFERAALTRLRDGLLFLICGALLFWPLQRVWVLAERARDFGDVTEYLSIPQFLVGWFIAGSLAITMIAMIGVGLTLLVRGGKS</sequence>
<comment type="caution">
    <text evidence="9">The sequence shown here is derived from an EMBL/GenBank/DDBJ whole genome shotgun (WGS) entry which is preliminary data.</text>
</comment>
<evidence type="ECO:0000313" key="9">
    <source>
        <dbReference type="EMBL" id="GFE52111.1"/>
    </source>
</evidence>